<name>A0A8S1ILD8_9CHLO</name>
<comment type="caution">
    <text evidence="1">The sequence shown here is derived from an EMBL/GenBank/DDBJ whole genome shotgun (WGS) entry which is preliminary data.</text>
</comment>
<keyword evidence="2" id="KW-1185">Reference proteome</keyword>
<evidence type="ECO:0000313" key="1">
    <source>
        <dbReference type="EMBL" id="CAD7695739.1"/>
    </source>
</evidence>
<proteinExistence type="predicted"/>
<dbReference type="Proteomes" id="UP000708148">
    <property type="component" value="Unassembled WGS sequence"/>
</dbReference>
<organism evidence="1 2">
    <name type="scientific">Ostreobium quekettii</name>
    <dbReference type="NCBI Taxonomy" id="121088"/>
    <lineage>
        <taxon>Eukaryota</taxon>
        <taxon>Viridiplantae</taxon>
        <taxon>Chlorophyta</taxon>
        <taxon>core chlorophytes</taxon>
        <taxon>Ulvophyceae</taxon>
        <taxon>TCBD clade</taxon>
        <taxon>Bryopsidales</taxon>
        <taxon>Ostreobineae</taxon>
        <taxon>Ostreobiaceae</taxon>
        <taxon>Ostreobium</taxon>
    </lineage>
</organism>
<accession>A0A8S1ILD8</accession>
<evidence type="ECO:0000313" key="2">
    <source>
        <dbReference type="Proteomes" id="UP000708148"/>
    </source>
</evidence>
<dbReference type="EMBL" id="CAJHUC010000384">
    <property type="protein sequence ID" value="CAD7695739.1"/>
    <property type="molecule type" value="Genomic_DNA"/>
</dbReference>
<sequence>MTSGFGFGFGSGFSQPGSSFGFGASSSTAFGAQQTSPFGTASSNLFGTPQVGCHQWQKILHRKMPAVSCYVMGVALMESPRGPLCICLGSFCLVSNTFSEYKSGSMSSVVSQPLD</sequence>
<reference evidence="1" key="1">
    <citation type="submission" date="2020-12" db="EMBL/GenBank/DDBJ databases">
        <authorList>
            <person name="Iha C."/>
        </authorList>
    </citation>
    <scope>NUCLEOTIDE SEQUENCE</scope>
</reference>
<dbReference type="AlphaFoldDB" id="A0A8S1ILD8"/>
<gene>
    <name evidence="1" type="ORF">OSTQU699_LOCUS1100</name>
</gene>
<protein>
    <submittedName>
        <fullName evidence="1">Uncharacterized protein</fullName>
    </submittedName>
</protein>